<dbReference type="OrthoDB" id="603275at2"/>
<keyword evidence="2" id="KW-1185">Reference proteome</keyword>
<evidence type="ECO:0000313" key="1">
    <source>
        <dbReference type="EMBL" id="TXB62923.1"/>
    </source>
</evidence>
<dbReference type="EMBL" id="VOOR01000021">
    <property type="protein sequence ID" value="TXB62923.1"/>
    <property type="molecule type" value="Genomic_DNA"/>
</dbReference>
<comment type="caution">
    <text evidence="1">The sequence shown here is derived from an EMBL/GenBank/DDBJ whole genome shotgun (WGS) entry which is preliminary data.</text>
</comment>
<reference evidence="1 2" key="1">
    <citation type="submission" date="2019-08" db="EMBL/GenBank/DDBJ databases">
        <title>Genome of Phaeodactylibacter luteus.</title>
        <authorList>
            <person name="Bowman J.P."/>
        </authorList>
    </citation>
    <scope>NUCLEOTIDE SEQUENCE [LARGE SCALE GENOMIC DNA]</scope>
    <source>
        <strain evidence="1 2">KCTC 42180</strain>
    </source>
</reference>
<dbReference type="RefSeq" id="WP_147167643.1">
    <property type="nucleotide sequence ID" value="NZ_VOOR01000021.1"/>
</dbReference>
<organism evidence="1 2">
    <name type="scientific">Phaeodactylibacter luteus</name>
    <dbReference type="NCBI Taxonomy" id="1564516"/>
    <lineage>
        <taxon>Bacteria</taxon>
        <taxon>Pseudomonadati</taxon>
        <taxon>Bacteroidota</taxon>
        <taxon>Saprospiria</taxon>
        <taxon>Saprospirales</taxon>
        <taxon>Haliscomenobacteraceae</taxon>
        <taxon>Phaeodactylibacter</taxon>
    </lineage>
</organism>
<protein>
    <recommendedName>
        <fullName evidence="3">TonB-dependent receptor</fullName>
    </recommendedName>
</protein>
<dbReference type="Proteomes" id="UP000321580">
    <property type="component" value="Unassembled WGS sequence"/>
</dbReference>
<evidence type="ECO:0000313" key="2">
    <source>
        <dbReference type="Proteomes" id="UP000321580"/>
    </source>
</evidence>
<gene>
    <name evidence="1" type="ORF">FRY97_11305</name>
</gene>
<accession>A0A5C6RL00</accession>
<dbReference type="AlphaFoldDB" id="A0A5C6RL00"/>
<name>A0A5C6RL00_9BACT</name>
<proteinExistence type="predicted"/>
<sequence length="854" mass="95886">MQIDVQLSNGEAAEAAAVQLLDRERKNLEDFCLYEKRSSCFFQLNEKTAYEVRVRYFGYRDTSVQVTTLVQDTLKYHFILEPIAYELPGVSVVDKLIGLKRAGDTLKYNLHAYTLGTEQTLGEILQRLPGIEVDENGDVLFMDEKVDALLLDGKDLVRAAHQLAVDGVQAEVVEGVEVIERFSRGADQLAGAEGDGQTAVNIRLKPEAKGAWRGNVKAMAGHPQRLLVSGTLFRVTSKDGMAVFLRQNNTAEALTPDTSPFGRRLTSRERKVKNIGFELYPQEMAIAGHGITTDGLLRNDDYLLSINKDGSLGTRVDQQLHLTAVAGSRLNQREERRVYFNGGVEEERSAAIRSSYWRGGLENAWAFKVREGQVFEASIQGAVEAELYRQSDRGAFAGEPFEQSQKIRTGDWHLSPELRYVSRAKHGVVFESSQALGIRSHTSATGFNSGSLLPALDSSFTFHQTAVLAQQWSESMLSLRWEKGSHSLKWAGGARWQKGQFKASARAAEPLGSPLSDGQTLLARSFMHALRSEHEWRKTDLRVKLGQVYFGQGKAAGGGEEPAHTFLPAILFRWKYKGAHRVGGSFERKLFWFGSSQLFKPHLAAEPQVRFSSALQNGHVQLQNQWALTFSRDFSASGLKYIVNFGFSQLDGAIAVASIPTNGIILNEWRQTQRTHQYSLQAFTIWQSDKSRLIANTFIAKDNGWAIFGAQEAPLARTLVRSGGSWTWTKWQKWELISRFDFQLVRQSILGQELSFKTFESSLKTVYRYNSWSASTAFAHRWQGAGGNRTSWLAWDVDLSFRMNANWKLAVQGRNLLNLANRERMEATYMPNGSIERAYPVFPGYAVVGFTWYF</sequence>
<evidence type="ECO:0008006" key="3">
    <source>
        <dbReference type="Google" id="ProtNLM"/>
    </source>
</evidence>
<dbReference type="SUPFAM" id="SSF56935">
    <property type="entry name" value="Porins"/>
    <property type="match status" value="1"/>
</dbReference>